<keyword evidence="3 5" id="KW-1133">Transmembrane helix</keyword>
<gene>
    <name evidence="6" type="ORF">SAMN05661099_3548</name>
</gene>
<keyword evidence="2 5" id="KW-0812">Transmembrane</keyword>
<evidence type="ECO:0000256" key="5">
    <source>
        <dbReference type="SAM" id="Phobius"/>
    </source>
</evidence>
<evidence type="ECO:0000256" key="3">
    <source>
        <dbReference type="ARBA" id="ARBA00022989"/>
    </source>
</evidence>
<feature type="transmembrane region" description="Helical" evidence="5">
    <location>
        <begin position="326"/>
        <end position="343"/>
    </location>
</feature>
<feature type="transmembrane region" description="Helical" evidence="5">
    <location>
        <begin position="12"/>
        <end position="30"/>
    </location>
</feature>
<dbReference type="RefSeq" id="WP_079704048.1">
    <property type="nucleotide sequence ID" value="NZ_FUYR01000007.1"/>
</dbReference>
<evidence type="ECO:0000256" key="4">
    <source>
        <dbReference type="ARBA" id="ARBA00023136"/>
    </source>
</evidence>
<keyword evidence="4 5" id="KW-0472">Membrane</keyword>
<accession>A0A1T5FAL8</accession>
<feature type="transmembrane region" description="Helical" evidence="5">
    <location>
        <begin position="168"/>
        <end position="188"/>
    </location>
</feature>
<feature type="transmembrane region" description="Helical" evidence="5">
    <location>
        <begin position="86"/>
        <end position="104"/>
    </location>
</feature>
<feature type="transmembrane region" description="Helical" evidence="5">
    <location>
        <begin position="209"/>
        <end position="227"/>
    </location>
</feature>
<feature type="transmembrane region" description="Helical" evidence="5">
    <location>
        <begin position="381"/>
        <end position="404"/>
    </location>
</feature>
<evidence type="ECO:0000256" key="2">
    <source>
        <dbReference type="ARBA" id="ARBA00022692"/>
    </source>
</evidence>
<organism evidence="6 7">
    <name type="scientific">Daejeonella lutea</name>
    <dbReference type="NCBI Taxonomy" id="572036"/>
    <lineage>
        <taxon>Bacteria</taxon>
        <taxon>Pseudomonadati</taxon>
        <taxon>Bacteroidota</taxon>
        <taxon>Sphingobacteriia</taxon>
        <taxon>Sphingobacteriales</taxon>
        <taxon>Sphingobacteriaceae</taxon>
        <taxon>Daejeonella</taxon>
    </lineage>
</organism>
<dbReference type="CDD" id="cd13128">
    <property type="entry name" value="MATE_Wzx_like"/>
    <property type="match status" value="1"/>
</dbReference>
<proteinExistence type="predicted"/>
<dbReference type="InterPro" id="IPR002797">
    <property type="entry name" value="Polysacc_synth"/>
</dbReference>
<dbReference type="STRING" id="572036.SAMN05661099_3548"/>
<dbReference type="PANTHER" id="PTHR43424:SF1">
    <property type="entry name" value="LOCUS PUTATIVE PROTEIN 1-RELATED"/>
    <property type="match status" value="1"/>
</dbReference>
<feature type="transmembrane region" description="Helical" evidence="5">
    <location>
        <begin position="285"/>
        <end position="306"/>
    </location>
</feature>
<dbReference type="Pfam" id="PF01943">
    <property type="entry name" value="Polysacc_synt"/>
    <property type="match status" value="1"/>
</dbReference>
<feature type="transmembrane region" description="Helical" evidence="5">
    <location>
        <begin position="253"/>
        <end position="273"/>
    </location>
</feature>
<evidence type="ECO:0000313" key="7">
    <source>
        <dbReference type="Proteomes" id="UP000189981"/>
    </source>
</evidence>
<dbReference type="EMBL" id="FUYR01000007">
    <property type="protein sequence ID" value="SKB93190.1"/>
    <property type="molecule type" value="Genomic_DNA"/>
</dbReference>
<dbReference type="InterPro" id="IPR052556">
    <property type="entry name" value="PolySynth_Transporter"/>
</dbReference>
<feature type="transmembrane region" description="Helical" evidence="5">
    <location>
        <begin position="42"/>
        <end position="65"/>
    </location>
</feature>
<feature type="transmembrane region" description="Helical" evidence="5">
    <location>
        <begin position="355"/>
        <end position="375"/>
    </location>
</feature>
<reference evidence="7" key="1">
    <citation type="submission" date="2017-02" db="EMBL/GenBank/DDBJ databases">
        <authorList>
            <person name="Varghese N."/>
            <person name="Submissions S."/>
        </authorList>
    </citation>
    <scope>NUCLEOTIDE SEQUENCE [LARGE SCALE GENOMIC DNA]</scope>
    <source>
        <strain evidence="7">DSM 22385</strain>
    </source>
</reference>
<sequence length="414" mass="46595">MQKQLLKDSAVYLSGSIVVQVMGFAGLVWLMNYLPVAEYGKYIYIVEFISIFAFFADGGFSQSIVKETSQNPAEIQNIYNRAQSSQILISIIMLLLIIVVSFPLNSTEDFIFLVIYGLSVVLSAYFAPMLAILVASGRKDLIFYKDVALSTLKLIFMGLGILFKQPVIYFIFLGFLNCLVLLLLHFYIKWKKEFIYFFRNKVDLSNSLAFMKQGLLFTTLMAANIIYNKIDIVMLEKMSGSVEVGYYSGATRFIYPFMFISTAFMTAIFPSLAKHSKNTENFKKIQYLALYYLGGIGILLSTTLFFGSDIIFSTFFGNKYDESIPVFKVLVWYLAIVFIYGSISNSLVAQDKVKFLVYLNLLMIAVNVVINLMLIPVYGALGAAVATIVCEVVILVTAGGYYAYVGRTELNKEN</sequence>
<dbReference type="OrthoDB" id="88014at2"/>
<dbReference type="PANTHER" id="PTHR43424">
    <property type="entry name" value="LOCUS PUTATIVE PROTEIN 1-RELATED"/>
    <property type="match status" value="1"/>
</dbReference>
<name>A0A1T5FAL8_9SPHI</name>
<feature type="transmembrane region" description="Helical" evidence="5">
    <location>
        <begin position="142"/>
        <end position="162"/>
    </location>
</feature>
<keyword evidence="7" id="KW-1185">Reference proteome</keyword>
<evidence type="ECO:0000313" key="6">
    <source>
        <dbReference type="EMBL" id="SKB93190.1"/>
    </source>
</evidence>
<feature type="transmembrane region" description="Helical" evidence="5">
    <location>
        <begin position="110"/>
        <end position="135"/>
    </location>
</feature>
<evidence type="ECO:0000256" key="1">
    <source>
        <dbReference type="ARBA" id="ARBA00004141"/>
    </source>
</evidence>
<protein>
    <submittedName>
        <fullName evidence="6">Membrane protein involved in the export of O-antigen and teichoic acid</fullName>
    </submittedName>
</protein>
<comment type="subcellular location">
    <subcellularLocation>
        <location evidence="1">Membrane</location>
        <topology evidence="1">Multi-pass membrane protein</topology>
    </subcellularLocation>
</comment>
<dbReference type="GO" id="GO:0016020">
    <property type="term" value="C:membrane"/>
    <property type="evidence" value="ECO:0007669"/>
    <property type="project" value="UniProtKB-SubCell"/>
</dbReference>
<dbReference type="AlphaFoldDB" id="A0A1T5FAL8"/>
<dbReference type="Proteomes" id="UP000189981">
    <property type="component" value="Unassembled WGS sequence"/>
</dbReference>